<dbReference type="RefSeq" id="WP_068376194.1">
    <property type="nucleotide sequence ID" value="NZ_LSNE01000005.1"/>
</dbReference>
<gene>
    <name evidence="1" type="ORF">AX660_13300</name>
</gene>
<protein>
    <submittedName>
        <fullName evidence="1">Uncharacterized protein</fullName>
    </submittedName>
</protein>
<dbReference type="Gene3D" id="3.40.50.1820">
    <property type="entry name" value="alpha/beta hydrolase"/>
    <property type="match status" value="1"/>
</dbReference>
<dbReference type="OrthoDB" id="217645at2"/>
<evidence type="ECO:0000313" key="2">
    <source>
        <dbReference type="Proteomes" id="UP000070299"/>
    </source>
</evidence>
<organism evidence="1 2">
    <name type="scientific">Paraglaciecola hydrolytica</name>
    <dbReference type="NCBI Taxonomy" id="1799789"/>
    <lineage>
        <taxon>Bacteria</taxon>
        <taxon>Pseudomonadati</taxon>
        <taxon>Pseudomonadota</taxon>
        <taxon>Gammaproteobacteria</taxon>
        <taxon>Alteromonadales</taxon>
        <taxon>Alteromonadaceae</taxon>
        <taxon>Paraglaciecola</taxon>
    </lineage>
</organism>
<sequence>MPDNVGLSQTQYHQHCQQPESQQAAINTFVQTFLLDAIGSDTKVQINENAVSEDMRQWINWTTPVLQ</sequence>
<evidence type="ECO:0000313" key="1">
    <source>
        <dbReference type="EMBL" id="KXI29130.1"/>
    </source>
</evidence>
<reference evidence="2" key="1">
    <citation type="submission" date="2016-02" db="EMBL/GenBank/DDBJ databases">
        <authorList>
            <person name="Schultz-Johansen M."/>
            <person name="Glaring M.A."/>
            <person name="Bech P.K."/>
            <person name="Stougaard P."/>
        </authorList>
    </citation>
    <scope>NUCLEOTIDE SEQUENCE [LARGE SCALE GENOMIC DNA]</scope>
    <source>
        <strain evidence="2">S66</strain>
    </source>
</reference>
<keyword evidence="2" id="KW-1185">Reference proteome</keyword>
<proteinExistence type="predicted"/>
<dbReference type="AlphaFoldDB" id="A0A136A1V3"/>
<name>A0A136A1V3_9ALTE</name>
<comment type="caution">
    <text evidence="1">The sequence shown here is derived from an EMBL/GenBank/DDBJ whole genome shotgun (WGS) entry which is preliminary data.</text>
</comment>
<dbReference type="EMBL" id="LSNE01000005">
    <property type="protein sequence ID" value="KXI29130.1"/>
    <property type="molecule type" value="Genomic_DNA"/>
</dbReference>
<accession>A0A136A1V3</accession>
<dbReference type="Proteomes" id="UP000070299">
    <property type="component" value="Unassembled WGS sequence"/>
</dbReference>
<dbReference type="InterPro" id="IPR029058">
    <property type="entry name" value="AB_hydrolase_fold"/>
</dbReference>